<dbReference type="EMBL" id="WTPW01000921">
    <property type="protein sequence ID" value="KAF0469314.1"/>
    <property type="molecule type" value="Genomic_DNA"/>
</dbReference>
<protein>
    <submittedName>
        <fullName evidence="1">Uncharacterized protein</fullName>
    </submittedName>
</protein>
<sequence length="100" mass="11260">MPMLPNAGASLSNLVKFMPKGVDDDTYEQYYSKICRKIKTFKLQDLNTGNLGAISLIMSQFSLEHIMIDNHINGANNVNNVNNVNIVKNEIKNLMMELDV</sequence>
<accession>A0A8H3XJY8</accession>
<evidence type="ECO:0000313" key="1">
    <source>
        <dbReference type="EMBL" id="KAF0469314.1"/>
    </source>
</evidence>
<gene>
    <name evidence="1" type="ORF">F8M41_025593</name>
</gene>
<comment type="caution">
    <text evidence="1">The sequence shown here is derived from an EMBL/GenBank/DDBJ whole genome shotgun (WGS) entry which is preliminary data.</text>
</comment>
<organism evidence="1 2">
    <name type="scientific">Gigaspora margarita</name>
    <dbReference type="NCBI Taxonomy" id="4874"/>
    <lineage>
        <taxon>Eukaryota</taxon>
        <taxon>Fungi</taxon>
        <taxon>Fungi incertae sedis</taxon>
        <taxon>Mucoromycota</taxon>
        <taxon>Glomeromycotina</taxon>
        <taxon>Glomeromycetes</taxon>
        <taxon>Diversisporales</taxon>
        <taxon>Gigasporaceae</taxon>
        <taxon>Gigaspora</taxon>
    </lineage>
</organism>
<evidence type="ECO:0000313" key="2">
    <source>
        <dbReference type="Proteomes" id="UP000439903"/>
    </source>
</evidence>
<reference evidence="1 2" key="1">
    <citation type="journal article" date="2019" name="Environ. Microbiol.">
        <title>At the nexus of three kingdoms: the genome of the mycorrhizal fungus Gigaspora margarita provides insights into plant, endobacterial and fungal interactions.</title>
        <authorList>
            <person name="Venice F."/>
            <person name="Ghignone S."/>
            <person name="Salvioli di Fossalunga A."/>
            <person name="Amselem J."/>
            <person name="Novero M."/>
            <person name="Xianan X."/>
            <person name="Sedzielewska Toro K."/>
            <person name="Morin E."/>
            <person name="Lipzen A."/>
            <person name="Grigoriev I.V."/>
            <person name="Henrissat B."/>
            <person name="Martin F.M."/>
            <person name="Bonfante P."/>
        </authorList>
    </citation>
    <scope>NUCLEOTIDE SEQUENCE [LARGE SCALE GENOMIC DNA]</scope>
    <source>
        <strain evidence="1 2">BEG34</strain>
    </source>
</reference>
<dbReference type="AlphaFoldDB" id="A0A8H3XJY8"/>
<dbReference type="Proteomes" id="UP000439903">
    <property type="component" value="Unassembled WGS sequence"/>
</dbReference>
<proteinExistence type="predicted"/>
<keyword evidence="2" id="KW-1185">Reference proteome</keyword>
<name>A0A8H3XJY8_GIGMA</name>